<dbReference type="InterPro" id="IPR021617">
    <property type="entry name" value="DUF3231"/>
</dbReference>
<sequence>MESHKLLTSSEMGSLWTTYMVNSMFKCFYTYGLQLVAEDEDIPPLVQEAYDQSVQNMDTIRTIFEGENFPVPVGFTEHDVNSNAKPLYDDTFFLDYLNKNGKLATPQYASFHATATRKDVRDFFAKCLTDNYQMYDKTTELMLTKGLLIRPPTISIPRHVDFVDRQTYKGSFLIFNDKRPLNAIEISHIYTNLETNLLGFMVCGGFGQTAESQKVRDFMLKGKDIAKQHIKTFSDKLLESDIQSPMTWDAATLDSTEPPFSDKLMMFLINSLIQQSVGRYGVAAGASLRNDLPAMYTKLTAEIASYANDGMDIMIDNQWMEEPPRADDRDKIIKQKN</sequence>
<dbReference type="AlphaFoldDB" id="A0A841PZN4"/>
<reference evidence="1 2" key="1">
    <citation type="submission" date="2020-08" db="EMBL/GenBank/DDBJ databases">
        <title>Genomic Encyclopedia of Type Strains, Phase IV (KMG-IV): sequencing the most valuable type-strain genomes for metagenomic binning, comparative biology and taxonomic classification.</title>
        <authorList>
            <person name="Goeker M."/>
        </authorList>
    </citation>
    <scope>NUCLEOTIDE SEQUENCE [LARGE SCALE GENOMIC DNA]</scope>
    <source>
        <strain evidence="1 2">DSM 21769</strain>
    </source>
</reference>
<proteinExistence type="predicted"/>
<dbReference type="InterPro" id="IPR012347">
    <property type="entry name" value="Ferritin-like"/>
</dbReference>
<dbReference type="Pfam" id="PF11553">
    <property type="entry name" value="DUF3231"/>
    <property type="match status" value="2"/>
</dbReference>
<evidence type="ECO:0000313" key="2">
    <source>
        <dbReference type="Proteomes" id="UP000568839"/>
    </source>
</evidence>
<accession>A0A841PZN4</accession>
<evidence type="ECO:0008006" key="3">
    <source>
        <dbReference type="Google" id="ProtNLM"/>
    </source>
</evidence>
<evidence type="ECO:0000313" key="1">
    <source>
        <dbReference type="EMBL" id="MBB6450242.1"/>
    </source>
</evidence>
<dbReference type="Gene3D" id="1.20.1260.10">
    <property type="match status" value="2"/>
</dbReference>
<dbReference type="RefSeq" id="WP_184404300.1">
    <property type="nucleotide sequence ID" value="NZ_JACHHJ010000003.1"/>
</dbReference>
<comment type="caution">
    <text evidence="1">The sequence shown here is derived from an EMBL/GenBank/DDBJ whole genome shotgun (WGS) entry which is preliminary data.</text>
</comment>
<organism evidence="1 2">
    <name type="scientific">Geomicrobium halophilum</name>
    <dbReference type="NCBI Taxonomy" id="549000"/>
    <lineage>
        <taxon>Bacteria</taxon>
        <taxon>Bacillati</taxon>
        <taxon>Bacillota</taxon>
        <taxon>Bacilli</taxon>
        <taxon>Bacillales</taxon>
        <taxon>Geomicrobium</taxon>
    </lineage>
</organism>
<gene>
    <name evidence="1" type="ORF">HNR44_002225</name>
</gene>
<protein>
    <recommendedName>
        <fullName evidence="3">DUF3231 family protein</fullName>
    </recommendedName>
</protein>
<dbReference type="EMBL" id="JACHHJ010000003">
    <property type="protein sequence ID" value="MBB6450242.1"/>
    <property type="molecule type" value="Genomic_DNA"/>
</dbReference>
<keyword evidence="2" id="KW-1185">Reference proteome</keyword>
<name>A0A841PZN4_9BACL</name>
<dbReference type="Proteomes" id="UP000568839">
    <property type="component" value="Unassembled WGS sequence"/>
</dbReference>